<comment type="caution">
    <text evidence="3">The sequence shown here is derived from an EMBL/GenBank/DDBJ whole genome shotgun (WGS) entry which is preliminary data.</text>
</comment>
<proteinExistence type="predicted"/>
<feature type="region of interest" description="Disordered" evidence="1">
    <location>
        <begin position="202"/>
        <end position="289"/>
    </location>
</feature>
<evidence type="ECO:0000256" key="1">
    <source>
        <dbReference type="SAM" id="MobiDB-lite"/>
    </source>
</evidence>
<name>A0ABT5S8R1_9FLAO</name>
<reference evidence="3" key="1">
    <citation type="submission" date="2023-02" db="EMBL/GenBank/DDBJ databases">
        <title>Polaribacter ponticola sp. nov., isolated from seawater.</title>
        <authorList>
            <person name="Baek J.H."/>
            <person name="Kim J.M."/>
            <person name="Choi D.G."/>
            <person name="Jeon C.O."/>
        </authorList>
    </citation>
    <scope>NUCLEOTIDE SEQUENCE</scope>
    <source>
        <strain evidence="3">MSW5</strain>
    </source>
</reference>
<organism evidence="3 4">
    <name type="scientific">Polaribacter ponticola</name>
    <dbReference type="NCBI Taxonomy" id="2978475"/>
    <lineage>
        <taxon>Bacteria</taxon>
        <taxon>Pseudomonadati</taxon>
        <taxon>Bacteroidota</taxon>
        <taxon>Flavobacteriia</taxon>
        <taxon>Flavobacteriales</taxon>
        <taxon>Flavobacteriaceae</taxon>
    </lineage>
</organism>
<keyword evidence="4" id="KW-1185">Reference proteome</keyword>
<dbReference type="EMBL" id="JAOSLC020000003">
    <property type="protein sequence ID" value="MDD7914504.1"/>
    <property type="molecule type" value="Genomic_DNA"/>
</dbReference>
<evidence type="ECO:0000313" key="3">
    <source>
        <dbReference type="EMBL" id="MDD7914504.1"/>
    </source>
</evidence>
<feature type="signal peptide" evidence="2">
    <location>
        <begin position="1"/>
        <end position="20"/>
    </location>
</feature>
<feature type="chain" id="PRO_5047412722" evidence="2">
    <location>
        <begin position="21"/>
        <end position="289"/>
    </location>
</feature>
<dbReference type="RefSeq" id="WP_274270345.1">
    <property type="nucleotide sequence ID" value="NZ_JAOSLC020000003.1"/>
</dbReference>
<protein>
    <submittedName>
        <fullName evidence="3">Uncharacterized protein</fullName>
    </submittedName>
</protein>
<feature type="compositionally biased region" description="Polar residues" evidence="1">
    <location>
        <begin position="215"/>
        <end position="230"/>
    </location>
</feature>
<feature type="compositionally biased region" description="Basic and acidic residues" evidence="1">
    <location>
        <begin position="279"/>
        <end position="289"/>
    </location>
</feature>
<feature type="compositionally biased region" description="Basic residues" evidence="1">
    <location>
        <begin position="202"/>
        <end position="214"/>
    </location>
</feature>
<accession>A0ABT5S8R1</accession>
<gene>
    <name evidence="3" type="ORF">N5A56_008800</name>
</gene>
<evidence type="ECO:0000256" key="2">
    <source>
        <dbReference type="SAM" id="SignalP"/>
    </source>
</evidence>
<sequence>MKKGILILLGMFMMVSTVEAKKGDNLPNRIRVNYSYNNAVNFIERGVEFYIFTNGDFDFDTNFNNRYNRNNSIRINRDYRGRIRNVGNVFINYDRRGNVTRIGNVFIKYYRGQLSKVGDLRVRYNRNGYPFFYGNVKEYYYDNGIRFNINFGDVCDFNDRYFYRNDFRNNYSQFREDNNFYYYKAKPNAKIGKRSTILKRRKPVNKTDRRKTIKRNSSNSYRKQTTTDSNLRIDTRRNSTFKKTDKRNRITNNSKIKRNNRIEKDTKKTRALNTKKTSKKEPINRKRRR</sequence>
<dbReference type="Proteomes" id="UP001151478">
    <property type="component" value="Unassembled WGS sequence"/>
</dbReference>
<evidence type="ECO:0000313" key="4">
    <source>
        <dbReference type="Proteomes" id="UP001151478"/>
    </source>
</evidence>
<keyword evidence="2" id="KW-0732">Signal</keyword>